<dbReference type="SMART" id="SM00346">
    <property type="entry name" value="HTH_ICLR"/>
    <property type="match status" value="1"/>
</dbReference>
<dbReference type="Gene3D" id="3.30.450.40">
    <property type="match status" value="1"/>
</dbReference>
<reference evidence="6 7" key="1">
    <citation type="submission" date="2019-06" db="EMBL/GenBank/DDBJ databases">
        <title>Sequencing the genomes of 1000 actinobacteria strains.</title>
        <authorList>
            <person name="Klenk H.-P."/>
        </authorList>
    </citation>
    <scope>NUCLEOTIDE SEQUENCE [LARGE SCALE GENOMIC DNA]</scope>
    <source>
        <strain evidence="6 7">DSM 45301</strain>
    </source>
</reference>
<feature type="domain" description="HTH iclR-type" evidence="4">
    <location>
        <begin position="16"/>
        <end position="76"/>
    </location>
</feature>
<dbReference type="PROSITE" id="PS51077">
    <property type="entry name" value="HTH_ICLR"/>
    <property type="match status" value="1"/>
</dbReference>
<dbReference type="PANTHER" id="PTHR30136">
    <property type="entry name" value="HELIX-TURN-HELIX TRANSCRIPTIONAL REGULATOR, ICLR FAMILY"/>
    <property type="match status" value="1"/>
</dbReference>
<evidence type="ECO:0000259" key="5">
    <source>
        <dbReference type="PROSITE" id="PS51078"/>
    </source>
</evidence>
<dbReference type="Proteomes" id="UP000315677">
    <property type="component" value="Unassembled WGS sequence"/>
</dbReference>
<dbReference type="AlphaFoldDB" id="A0A543D1L0"/>
<dbReference type="InterPro" id="IPR014757">
    <property type="entry name" value="Tscrpt_reg_IclR_C"/>
</dbReference>
<evidence type="ECO:0000256" key="1">
    <source>
        <dbReference type="ARBA" id="ARBA00023015"/>
    </source>
</evidence>
<dbReference type="GO" id="GO:0003677">
    <property type="term" value="F:DNA binding"/>
    <property type="evidence" value="ECO:0007669"/>
    <property type="project" value="UniProtKB-KW"/>
</dbReference>
<gene>
    <name evidence="6" type="ORF">FB558_7843</name>
</gene>
<dbReference type="InterPro" id="IPR036390">
    <property type="entry name" value="WH_DNA-bd_sf"/>
</dbReference>
<dbReference type="PROSITE" id="PS51078">
    <property type="entry name" value="ICLR_ED"/>
    <property type="match status" value="1"/>
</dbReference>
<dbReference type="InterPro" id="IPR050707">
    <property type="entry name" value="HTH_MetabolicPath_Reg"/>
</dbReference>
<feature type="domain" description="IclR-ED" evidence="5">
    <location>
        <begin position="70"/>
        <end position="248"/>
    </location>
</feature>
<keyword evidence="2" id="KW-0238">DNA-binding</keyword>
<dbReference type="RefSeq" id="WP_142063153.1">
    <property type="nucleotide sequence ID" value="NZ_VFPA01000006.1"/>
</dbReference>
<keyword evidence="1" id="KW-0805">Transcription regulation</keyword>
<evidence type="ECO:0000256" key="3">
    <source>
        <dbReference type="ARBA" id="ARBA00023163"/>
    </source>
</evidence>
<dbReference type="InterPro" id="IPR036388">
    <property type="entry name" value="WH-like_DNA-bd_sf"/>
</dbReference>
<comment type="caution">
    <text evidence="6">The sequence shown here is derived from an EMBL/GenBank/DDBJ whole genome shotgun (WGS) entry which is preliminary data.</text>
</comment>
<keyword evidence="3" id="KW-0804">Transcription</keyword>
<dbReference type="SUPFAM" id="SSF46785">
    <property type="entry name" value="Winged helix' DNA-binding domain"/>
    <property type="match status" value="1"/>
</dbReference>
<keyword evidence="7" id="KW-1185">Reference proteome</keyword>
<name>A0A543D1L0_9PSEU</name>
<dbReference type="GO" id="GO:0003700">
    <property type="term" value="F:DNA-binding transcription factor activity"/>
    <property type="evidence" value="ECO:0007669"/>
    <property type="project" value="TreeGrafter"/>
</dbReference>
<dbReference type="InterPro" id="IPR005471">
    <property type="entry name" value="Tscrpt_reg_IclR_N"/>
</dbReference>
<evidence type="ECO:0000313" key="6">
    <source>
        <dbReference type="EMBL" id="TQM03192.1"/>
    </source>
</evidence>
<dbReference type="PANTHER" id="PTHR30136:SF35">
    <property type="entry name" value="HTH-TYPE TRANSCRIPTIONAL REGULATOR RV1719"/>
    <property type="match status" value="1"/>
</dbReference>
<dbReference type="Pfam" id="PF09339">
    <property type="entry name" value="HTH_IclR"/>
    <property type="match status" value="1"/>
</dbReference>
<evidence type="ECO:0000313" key="7">
    <source>
        <dbReference type="Proteomes" id="UP000315677"/>
    </source>
</evidence>
<proteinExistence type="predicted"/>
<accession>A0A543D1L0</accession>
<dbReference type="SUPFAM" id="SSF55781">
    <property type="entry name" value="GAF domain-like"/>
    <property type="match status" value="1"/>
</dbReference>
<evidence type="ECO:0000259" key="4">
    <source>
        <dbReference type="PROSITE" id="PS51077"/>
    </source>
</evidence>
<dbReference type="GO" id="GO:0045892">
    <property type="term" value="P:negative regulation of DNA-templated transcription"/>
    <property type="evidence" value="ECO:0007669"/>
    <property type="project" value="TreeGrafter"/>
</dbReference>
<evidence type="ECO:0000256" key="2">
    <source>
        <dbReference type="ARBA" id="ARBA00023125"/>
    </source>
</evidence>
<dbReference type="Pfam" id="PF01614">
    <property type="entry name" value="IclR_C"/>
    <property type="match status" value="1"/>
</dbReference>
<dbReference type="Gene3D" id="1.10.10.10">
    <property type="entry name" value="Winged helix-like DNA-binding domain superfamily/Winged helix DNA-binding domain"/>
    <property type="match status" value="1"/>
</dbReference>
<dbReference type="OrthoDB" id="5112988at2"/>
<organism evidence="6 7">
    <name type="scientific">Pseudonocardia kunmingensis</name>
    <dbReference type="NCBI Taxonomy" id="630975"/>
    <lineage>
        <taxon>Bacteria</taxon>
        <taxon>Bacillati</taxon>
        <taxon>Actinomycetota</taxon>
        <taxon>Actinomycetes</taxon>
        <taxon>Pseudonocardiales</taxon>
        <taxon>Pseudonocardiaceae</taxon>
        <taxon>Pseudonocardia</taxon>
    </lineage>
</organism>
<dbReference type="InterPro" id="IPR029016">
    <property type="entry name" value="GAF-like_dom_sf"/>
</dbReference>
<sequence length="248" mass="26407">MAAGGAGERGSVAKEHRTVRRVTSILEAVARQRDGVRLGALAELLDAPKSSVFGLVKGLVADGYLREQDGAYRLGPAVSALLAPPVTALDAVRPRMQRLRAAFDETVMWCTRVGDSVVYTEVAESSQLIRYSAPLRTRRPLHPTSSGKCFLAYTPPAALRRYLAEHVAADDVERVRAELERVRRDGVAFNRGETLPDVSAAAAPVLVHGQPLGCLAVAGPTVRLGGRLDEVAALLPEVVGELATELAG</sequence>
<dbReference type="EMBL" id="VFPA01000006">
    <property type="protein sequence ID" value="TQM03192.1"/>
    <property type="molecule type" value="Genomic_DNA"/>
</dbReference>
<protein>
    <submittedName>
        <fullName evidence="6">IclR family transcriptional regulator</fullName>
    </submittedName>
</protein>